<reference evidence="3" key="1">
    <citation type="submission" date="2020-12" db="EMBL/GenBank/DDBJ databases">
        <title>Leucobacter sp. CAS2, isolated from Chromium sludge.</title>
        <authorList>
            <person name="Xu Z."/>
        </authorList>
    </citation>
    <scope>NUCLEOTIDE SEQUENCE</scope>
    <source>
        <strain evidence="3">CSA2</strain>
    </source>
</reference>
<comment type="caution">
    <text evidence="3">The sequence shown here is derived from an EMBL/GenBank/DDBJ whole genome shotgun (WGS) entry which is preliminary data.</text>
</comment>
<evidence type="ECO:0000313" key="3">
    <source>
        <dbReference type="EMBL" id="MBK0421946.1"/>
    </source>
</evidence>
<evidence type="ECO:0000313" key="4">
    <source>
        <dbReference type="Proteomes" id="UP000618733"/>
    </source>
</evidence>
<keyword evidence="2" id="KW-1133">Transmembrane helix</keyword>
<feature type="compositionally biased region" description="Basic and acidic residues" evidence="1">
    <location>
        <begin position="1"/>
        <end position="13"/>
    </location>
</feature>
<name>A0A934QC54_9MICO</name>
<dbReference type="RefSeq" id="WP_200132145.1">
    <property type="nucleotide sequence ID" value="NZ_JAEHOI010000006.1"/>
</dbReference>
<feature type="region of interest" description="Disordered" evidence="1">
    <location>
        <begin position="1"/>
        <end position="38"/>
    </location>
</feature>
<dbReference type="Proteomes" id="UP000618733">
    <property type="component" value="Unassembled WGS sequence"/>
</dbReference>
<evidence type="ECO:0000256" key="1">
    <source>
        <dbReference type="SAM" id="MobiDB-lite"/>
    </source>
</evidence>
<sequence length="69" mass="7123">MTEPGADRADRGTELAADTAAVQAARPPQGVSGADEGPERVPARVWVTLVGFAAFVLAFGTCAANYLFN</sequence>
<keyword evidence="2" id="KW-0812">Transmembrane</keyword>
<evidence type="ECO:0000256" key="2">
    <source>
        <dbReference type="SAM" id="Phobius"/>
    </source>
</evidence>
<gene>
    <name evidence="3" type="ORF">JD292_07640</name>
</gene>
<dbReference type="AlphaFoldDB" id="A0A934QC54"/>
<organism evidence="3 4">
    <name type="scientific">Leucobacter edaphi</name>
    <dbReference type="NCBI Taxonomy" id="2796472"/>
    <lineage>
        <taxon>Bacteria</taxon>
        <taxon>Bacillati</taxon>
        <taxon>Actinomycetota</taxon>
        <taxon>Actinomycetes</taxon>
        <taxon>Micrococcales</taxon>
        <taxon>Microbacteriaceae</taxon>
        <taxon>Leucobacter</taxon>
    </lineage>
</organism>
<keyword evidence="4" id="KW-1185">Reference proteome</keyword>
<feature type="transmembrane region" description="Helical" evidence="2">
    <location>
        <begin position="45"/>
        <end position="68"/>
    </location>
</feature>
<proteinExistence type="predicted"/>
<keyword evidence="2" id="KW-0472">Membrane</keyword>
<protein>
    <submittedName>
        <fullName evidence="3">Uncharacterized protein</fullName>
    </submittedName>
</protein>
<dbReference type="EMBL" id="JAEHOI010000006">
    <property type="protein sequence ID" value="MBK0421946.1"/>
    <property type="molecule type" value="Genomic_DNA"/>
</dbReference>
<accession>A0A934QC54</accession>